<name>A0A0K2T920_LEPSM</name>
<accession>A0A0K2T920</accession>
<sequence>ISITYYFVYISKIINYEIAMTYQARGGNRQLTIKYGGNFCVNAVLSEVNYSKLIDPSRDDIEFCYTAVSRRREVREMRSWNCVERHFIHGHLDGSLLRSTRRYGSVSIHPSRSKEYPIHTLSDTLFYVILY</sequence>
<dbReference type="EMBL" id="HACA01005233">
    <property type="protein sequence ID" value="CDW22594.1"/>
    <property type="molecule type" value="Transcribed_RNA"/>
</dbReference>
<reference evidence="1" key="1">
    <citation type="submission" date="2014-05" db="EMBL/GenBank/DDBJ databases">
        <authorList>
            <person name="Chronopoulou M."/>
        </authorList>
    </citation>
    <scope>NUCLEOTIDE SEQUENCE</scope>
    <source>
        <tissue evidence="1">Whole organism</tissue>
    </source>
</reference>
<evidence type="ECO:0000313" key="1">
    <source>
        <dbReference type="EMBL" id="CDW22594.1"/>
    </source>
</evidence>
<protein>
    <submittedName>
        <fullName evidence="1">Uncharacterized protein</fullName>
    </submittedName>
</protein>
<feature type="non-terminal residue" evidence="1">
    <location>
        <position position="1"/>
    </location>
</feature>
<proteinExistence type="predicted"/>
<dbReference type="AlphaFoldDB" id="A0A0K2T920"/>
<organism evidence="1">
    <name type="scientific">Lepeophtheirus salmonis</name>
    <name type="common">Salmon louse</name>
    <name type="synonym">Caligus salmonis</name>
    <dbReference type="NCBI Taxonomy" id="72036"/>
    <lineage>
        <taxon>Eukaryota</taxon>
        <taxon>Metazoa</taxon>
        <taxon>Ecdysozoa</taxon>
        <taxon>Arthropoda</taxon>
        <taxon>Crustacea</taxon>
        <taxon>Multicrustacea</taxon>
        <taxon>Hexanauplia</taxon>
        <taxon>Copepoda</taxon>
        <taxon>Siphonostomatoida</taxon>
        <taxon>Caligidae</taxon>
        <taxon>Lepeophtheirus</taxon>
    </lineage>
</organism>